<proteinExistence type="predicted"/>
<evidence type="ECO:0000256" key="2">
    <source>
        <dbReference type="SAM" id="SignalP"/>
    </source>
</evidence>
<sequence>MASGHHCASISMIVFLLFGALLVCAQEMQADVVETPYEALLLDDDASVLKTLRLSASERSANATFVVPDEEFSFSALAPVNCLRGFKVDSKSSTLLSFSDIECKLEMLWMKENFYLTRDGIDADEGVSHLKSAVQVVIKKKIASYGAITVEGACDLKLTPNSNPNIEGKFVVNLSISRGQSTGPTCDIELDFGAKYKYYKPPVSTESFGATKSSAGNTLLIIILSVVGAIVLLALLGIAMRKSALLFQHSAAAISQGSPDDQSYIVHDRSVVDFQDFSP</sequence>
<evidence type="ECO:0000313" key="3">
    <source>
        <dbReference type="Proteomes" id="UP000887574"/>
    </source>
</evidence>
<keyword evidence="1" id="KW-0812">Transmembrane</keyword>
<accession>A0A915E9X3</accession>
<dbReference type="WBParaSite" id="jg4422">
    <property type="protein sequence ID" value="jg4422"/>
    <property type="gene ID" value="jg4422"/>
</dbReference>
<keyword evidence="2" id="KW-0732">Signal</keyword>
<keyword evidence="1" id="KW-1133">Transmembrane helix</keyword>
<evidence type="ECO:0000313" key="4">
    <source>
        <dbReference type="WBParaSite" id="jg4422"/>
    </source>
</evidence>
<dbReference type="AlphaFoldDB" id="A0A915E9X3"/>
<dbReference type="Proteomes" id="UP000887574">
    <property type="component" value="Unplaced"/>
</dbReference>
<keyword evidence="1" id="KW-0472">Membrane</keyword>
<evidence type="ECO:0000256" key="1">
    <source>
        <dbReference type="SAM" id="Phobius"/>
    </source>
</evidence>
<feature type="chain" id="PRO_5037332941" evidence="2">
    <location>
        <begin position="26"/>
        <end position="279"/>
    </location>
</feature>
<feature type="signal peptide" evidence="2">
    <location>
        <begin position="1"/>
        <end position="25"/>
    </location>
</feature>
<organism evidence="3 4">
    <name type="scientific">Ditylenchus dipsaci</name>
    <dbReference type="NCBI Taxonomy" id="166011"/>
    <lineage>
        <taxon>Eukaryota</taxon>
        <taxon>Metazoa</taxon>
        <taxon>Ecdysozoa</taxon>
        <taxon>Nematoda</taxon>
        <taxon>Chromadorea</taxon>
        <taxon>Rhabditida</taxon>
        <taxon>Tylenchina</taxon>
        <taxon>Tylenchomorpha</taxon>
        <taxon>Sphaerularioidea</taxon>
        <taxon>Anguinidae</taxon>
        <taxon>Anguininae</taxon>
        <taxon>Ditylenchus</taxon>
    </lineage>
</organism>
<name>A0A915E9X3_9BILA</name>
<feature type="transmembrane region" description="Helical" evidence="1">
    <location>
        <begin position="219"/>
        <end position="240"/>
    </location>
</feature>
<keyword evidence="3" id="KW-1185">Reference proteome</keyword>
<reference evidence="4" key="1">
    <citation type="submission" date="2022-11" db="UniProtKB">
        <authorList>
            <consortium name="WormBaseParasite"/>
        </authorList>
    </citation>
    <scope>IDENTIFICATION</scope>
</reference>
<protein>
    <submittedName>
        <fullName evidence="4">Uncharacterized protein</fullName>
    </submittedName>
</protein>